<dbReference type="Gene3D" id="2.20.25.80">
    <property type="entry name" value="WRKY domain"/>
    <property type="match status" value="2"/>
</dbReference>
<keyword evidence="4" id="KW-0238">DNA-binding</keyword>
<keyword evidence="3" id="KW-0805">Transcription regulation</keyword>
<evidence type="ECO:0000256" key="3">
    <source>
        <dbReference type="ARBA" id="ARBA00023015"/>
    </source>
</evidence>
<dbReference type="GO" id="GO:0003700">
    <property type="term" value="F:DNA-binding transcription factor activity"/>
    <property type="evidence" value="ECO:0007669"/>
    <property type="project" value="InterPro"/>
</dbReference>
<evidence type="ECO:0000256" key="6">
    <source>
        <dbReference type="ARBA" id="ARBA00023242"/>
    </source>
</evidence>
<dbReference type="InterPro" id="IPR003657">
    <property type="entry name" value="WRKY_dom"/>
</dbReference>
<evidence type="ECO:0000256" key="2">
    <source>
        <dbReference type="ARBA" id="ARBA00022737"/>
    </source>
</evidence>
<name>A0A2Z2GPQ9_PANGI</name>
<evidence type="ECO:0000256" key="1">
    <source>
        <dbReference type="ARBA" id="ARBA00004123"/>
    </source>
</evidence>
<feature type="domain" description="WRKY" evidence="8">
    <location>
        <begin position="372"/>
        <end position="435"/>
    </location>
</feature>
<keyword evidence="5" id="KW-0804">Transcription</keyword>
<feature type="compositionally biased region" description="Basic and acidic residues" evidence="7">
    <location>
        <begin position="280"/>
        <end position="292"/>
    </location>
</feature>
<evidence type="ECO:0000313" key="9">
    <source>
        <dbReference type="EMBL" id="ARR74568.1"/>
    </source>
</evidence>
<comment type="subcellular location">
    <subcellularLocation>
        <location evidence="1">Nucleus</location>
    </subcellularLocation>
</comment>
<feature type="domain" description="WRKY" evidence="8">
    <location>
        <begin position="192"/>
        <end position="249"/>
    </location>
</feature>
<dbReference type="FunFam" id="2.20.25.80:FF:000006">
    <property type="entry name" value="WRKY transcription factor"/>
    <property type="match status" value="1"/>
</dbReference>
<keyword evidence="6" id="KW-0539">Nucleus</keyword>
<keyword evidence="2" id="KW-0677">Repeat</keyword>
<feature type="region of interest" description="Disordered" evidence="7">
    <location>
        <begin position="245"/>
        <end position="292"/>
    </location>
</feature>
<dbReference type="SMART" id="SM00774">
    <property type="entry name" value="WRKY"/>
    <property type="match status" value="2"/>
</dbReference>
<dbReference type="GO" id="GO:0043565">
    <property type="term" value="F:sequence-specific DNA binding"/>
    <property type="evidence" value="ECO:0007669"/>
    <property type="project" value="InterPro"/>
</dbReference>
<organism evidence="9">
    <name type="scientific">Panax ginseng</name>
    <name type="common">Korean ginseng</name>
    <dbReference type="NCBI Taxonomy" id="4054"/>
    <lineage>
        <taxon>Eukaryota</taxon>
        <taxon>Viridiplantae</taxon>
        <taxon>Streptophyta</taxon>
        <taxon>Embryophyta</taxon>
        <taxon>Tracheophyta</taxon>
        <taxon>Spermatophyta</taxon>
        <taxon>Magnoliopsida</taxon>
        <taxon>eudicotyledons</taxon>
        <taxon>Gunneridae</taxon>
        <taxon>Pentapetalae</taxon>
        <taxon>asterids</taxon>
        <taxon>campanulids</taxon>
        <taxon>Apiales</taxon>
        <taxon>Araliaceae</taxon>
        <taxon>Panax</taxon>
    </lineage>
</organism>
<dbReference type="SUPFAM" id="SSF118290">
    <property type="entry name" value="WRKY DNA-binding domain"/>
    <property type="match status" value="2"/>
</dbReference>
<feature type="region of interest" description="Disordered" evidence="7">
    <location>
        <begin position="319"/>
        <end position="372"/>
    </location>
</feature>
<feature type="compositionally biased region" description="Basic and acidic residues" evidence="7">
    <location>
        <begin position="320"/>
        <end position="337"/>
    </location>
</feature>
<evidence type="ECO:0000256" key="4">
    <source>
        <dbReference type="ARBA" id="ARBA00023125"/>
    </source>
</evidence>
<dbReference type="PANTHER" id="PTHR31221">
    <property type="entry name" value="WRKY TRANSCRIPTION FACTOR PROTEIN 1-RELATED"/>
    <property type="match status" value="1"/>
</dbReference>
<dbReference type="GO" id="GO:0005634">
    <property type="term" value="C:nucleus"/>
    <property type="evidence" value="ECO:0007669"/>
    <property type="project" value="UniProtKB-SubCell"/>
</dbReference>
<evidence type="ECO:0000256" key="7">
    <source>
        <dbReference type="SAM" id="MobiDB-lite"/>
    </source>
</evidence>
<proteinExistence type="evidence at transcript level"/>
<accession>A0A2Z2GPQ9</accession>
<evidence type="ECO:0000256" key="5">
    <source>
        <dbReference type="ARBA" id="ARBA00023163"/>
    </source>
</evidence>
<evidence type="ECO:0000259" key="8">
    <source>
        <dbReference type="PROSITE" id="PS50811"/>
    </source>
</evidence>
<dbReference type="InterPro" id="IPR036576">
    <property type="entry name" value="WRKY_dom_sf"/>
</dbReference>
<dbReference type="InterPro" id="IPR044810">
    <property type="entry name" value="WRKY_plant"/>
</dbReference>
<dbReference type="AlphaFoldDB" id="A0A2Z2GPQ9"/>
<dbReference type="EMBL" id="KX790243">
    <property type="protein sequence ID" value="ARR74568.1"/>
    <property type="molecule type" value="mRNA"/>
</dbReference>
<dbReference type="Pfam" id="PF03106">
    <property type="entry name" value="WRKY"/>
    <property type="match status" value="2"/>
</dbReference>
<sequence length="451" mass="49315">MDERIVVVKPIACRPTCSTFGSFSELLAGAINVSPNNASSEAAVNAIRPKTVRLKPAGSCAPVEVLSSQAEIPAPAIPYSSDKDLKLDSERTVVYKPLAKLVSNTTVSLLANLENSYVNKQPALAQVEACFSPSNQVHHRLTSDVGSYHNWNNPSVSATETATELPKKESENLKENNKSLVLTSTIDRPSYDGYNWRKYGQKQVKGSENPRSYYKCTHPNCPVKKKVEGSLDGQIAEIVYNGEHNHLKPQRPKCNTSGGQGQGHVSDATGQDSNESNEGSEGRSENHNEVGVRNHSTYSAKVSLYNDATTVGALKASVASRDDSCGLSGDYKEDSKGVEAVNDEPKSKRRKIENQSSEAGKPELGLQEPCSTESDLIGDGFRWRKYGQKAVKGNQRSYYRCTAVKCKVRKHVERASDDPRVFITAYEGKHNHDMPIKNKKLVASEPDSKGK</sequence>
<reference evidence="9" key="1">
    <citation type="submission" date="2016-08" db="EMBL/GenBank/DDBJ databases">
        <authorList>
            <person name="Seilhamer J.J."/>
        </authorList>
    </citation>
    <scope>NUCLEOTIDE SEQUENCE</scope>
</reference>
<protein>
    <submittedName>
        <fullName evidence="9">WRKY3</fullName>
    </submittedName>
</protein>
<dbReference type="PROSITE" id="PS50811">
    <property type="entry name" value="WRKY"/>
    <property type="match status" value="2"/>
</dbReference>
<dbReference type="SMR" id="A0A2Z2GPQ9"/>
<dbReference type="PANTHER" id="PTHR31221:SF90">
    <property type="entry name" value="WRKY TRANSCRIPTION FACTOR 44"/>
    <property type="match status" value="1"/>
</dbReference>